<evidence type="ECO:0000313" key="1">
    <source>
        <dbReference type="EMBL" id="KAF2737473.1"/>
    </source>
</evidence>
<keyword evidence="2" id="KW-1185">Reference proteome</keyword>
<reference evidence="1" key="1">
    <citation type="journal article" date="2020" name="Stud. Mycol.">
        <title>101 Dothideomycetes genomes: a test case for predicting lifestyles and emergence of pathogens.</title>
        <authorList>
            <person name="Haridas S."/>
            <person name="Albert R."/>
            <person name="Binder M."/>
            <person name="Bloem J."/>
            <person name="Labutti K."/>
            <person name="Salamov A."/>
            <person name="Andreopoulos B."/>
            <person name="Baker S."/>
            <person name="Barry K."/>
            <person name="Bills G."/>
            <person name="Bluhm B."/>
            <person name="Cannon C."/>
            <person name="Castanera R."/>
            <person name="Culley D."/>
            <person name="Daum C."/>
            <person name="Ezra D."/>
            <person name="Gonzalez J."/>
            <person name="Henrissat B."/>
            <person name="Kuo A."/>
            <person name="Liang C."/>
            <person name="Lipzen A."/>
            <person name="Lutzoni F."/>
            <person name="Magnuson J."/>
            <person name="Mondo S."/>
            <person name="Nolan M."/>
            <person name="Ohm R."/>
            <person name="Pangilinan J."/>
            <person name="Park H.-J."/>
            <person name="Ramirez L."/>
            <person name="Alfaro M."/>
            <person name="Sun H."/>
            <person name="Tritt A."/>
            <person name="Yoshinaga Y."/>
            <person name="Zwiers L.-H."/>
            <person name="Turgeon B."/>
            <person name="Goodwin S."/>
            <person name="Spatafora J."/>
            <person name="Crous P."/>
            <person name="Grigoriev I."/>
        </authorList>
    </citation>
    <scope>NUCLEOTIDE SEQUENCE</scope>
    <source>
        <strain evidence="1">CBS 125425</strain>
    </source>
</reference>
<dbReference type="OrthoDB" id="3784793at2759"/>
<name>A0A9P4V5Q1_9PLEO</name>
<comment type="caution">
    <text evidence="1">The sequence shown here is derived from an EMBL/GenBank/DDBJ whole genome shotgun (WGS) entry which is preliminary data.</text>
</comment>
<organism evidence="1 2">
    <name type="scientific">Polyplosphaeria fusca</name>
    <dbReference type="NCBI Taxonomy" id="682080"/>
    <lineage>
        <taxon>Eukaryota</taxon>
        <taxon>Fungi</taxon>
        <taxon>Dikarya</taxon>
        <taxon>Ascomycota</taxon>
        <taxon>Pezizomycotina</taxon>
        <taxon>Dothideomycetes</taxon>
        <taxon>Pleosporomycetidae</taxon>
        <taxon>Pleosporales</taxon>
        <taxon>Tetraplosphaeriaceae</taxon>
        <taxon>Polyplosphaeria</taxon>
    </lineage>
</organism>
<sequence length="266" mass="29586">MASSAPDKTFDPPIEIDADIIEEAISNLPSEHSEITQKDWEDLQRDCCPLFAYTDYLYGPETRPEILERRNRVVQDHDLSHGGTIYQEGQTPRFTAHIEAQITNVHKIAMQGFVYKGLAHPQTHHPTTPVHTPAPAPIETLSVAAPSLTLRSEALWYWDSLSAQATDELWETGRLALLALQKRRSLPNTDYGHIEATNWLNHFTADLNSLPEKSKAIHTTIINDVINAIIKQSTEGDGLEGLDSAGYEHGNAQAPELGLLLQKSIL</sequence>
<accession>A0A9P4V5Q1</accession>
<gene>
    <name evidence="1" type="ORF">EJ04DRAFT_593120</name>
</gene>
<dbReference type="EMBL" id="ML996116">
    <property type="protein sequence ID" value="KAF2737473.1"/>
    <property type="molecule type" value="Genomic_DNA"/>
</dbReference>
<dbReference type="Proteomes" id="UP000799444">
    <property type="component" value="Unassembled WGS sequence"/>
</dbReference>
<dbReference type="AlphaFoldDB" id="A0A9P4V5Q1"/>
<protein>
    <submittedName>
        <fullName evidence="1">Uncharacterized protein</fullName>
    </submittedName>
</protein>
<proteinExistence type="predicted"/>
<evidence type="ECO:0000313" key="2">
    <source>
        <dbReference type="Proteomes" id="UP000799444"/>
    </source>
</evidence>